<keyword evidence="1" id="KW-0732">Signal</keyword>
<sequence>MNHKAYSLLFIAFFVLNFCLSSANSRRLSAEGGRSPQGSLPYRPLQKQPICKKNILGECIATKKPPIALKKARHAAKACLPYVKCNGVDPKMKP</sequence>
<evidence type="ECO:0000313" key="2">
    <source>
        <dbReference type="EMBL" id="KAJ8548096.1"/>
    </source>
</evidence>
<accession>A0A9Q1M2L3</accession>
<feature type="signal peptide" evidence="1">
    <location>
        <begin position="1"/>
        <end position="25"/>
    </location>
</feature>
<evidence type="ECO:0000313" key="3">
    <source>
        <dbReference type="Proteomes" id="UP001152561"/>
    </source>
</evidence>
<proteinExistence type="predicted"/>
<protein>
    <submittedName>
        <fullName evidence="2">Uncharacterized protein</fullName>
    </submittedName>
</protein>
<dbReference type="Proteomes" id="UP001152561">
    <property type="component" value="Unassembled WGS sequence"/>
</dbReference>
<keyword evidence="3" id="KW-1185">Reference proteome</keyword>
<dbReference type="AlphaFoldDB" id="A0A9Q1M2L3"/>
<organism evidence="2 3">
    <name type="scientific">Anisodus acutangulus</name>
    <dbReference type="NCBI Taxonomy" id="402998"/>
    <lineage>
        <taxon>Eukaryota</taxon>
        <taxon>Viridiplantae</taxon>
        <taxon>Streptophyta</taxon>
        <taxon>Embryophyta</taxon>
        <taxon>Tracheophyta</taxon>
        <taxon>Spermatophyta</taxon>
        <taxon>Magnoliopsida</taxon>
        <taxon>eudicotyledons</taxon>
        <taxon>Gunneridae</taxon>
        <taxon>Pentapetalae</taxon>
        <taxon>asterids</taxon>
        <taxon>lamiids</taxon>
        <taxon>Solanales</taxon>
        <taxon>Solanaceae</taxon>
        <taxon>Solanoideae</taxon>
        <taxon>Hyoscyameae</taxon>
        <taxon>Anisodus</taxon>
    </lineage>
</organism>
<feature type="chain" id="PRO_5040502605" evidence="1">
    <location>
        <begin position="26"/>
        <end position="94"/>
    </location>
</feature>
<gene>
    <name evidence="2" type="ORF">K7X08_021332</name>
</gene>
<evidence type="ECO:0000256" key="1">
    <source>
        <dbReference type="SAM" id="SignalP"/>
    </source>
</evidence>
<dbReference type="OrthoDB" id="1316174at2759"/>
<dbReference type="EMBL" id="JAJAGQ010000012">
    <property type="protein sequence ID" value="KAJ8548096.1"/>
    <property type="molecule type" value="Genomic_DNA"/>
</dbReference>
<reference evidence="3" key="1">
    <citation type="journal article" date="2023" name="Proc. Natl. Acad. Sci. U.S.A.">
        <title>Genomic and structural basis for evolution of tropane alkaloid biosynthesis.</title>
        <authorList>
            <person name="Wanga Y.-J."/>
            <person name="Taina T."/>
            <person name="Yua J.-Y."/>
            <person name="Lia J."/>
            <person name="Xua B."/>
            <person name="Chenc J."/>
            <person name="D'Auriad J.C."/>
            <person name="Huanga J.-P."/>
            <person name="Huanga S.-X."/>
        </authorList>
    </citation>
    <scope>NUCLEOTIDE SEQUENCE [LARGE SCALE GENOMIC DNA]</scope>
    <source>
        <strain evidence="3">cv. KIB-2019</strain>
    </source>
</reference>
<comment type="caution">
    <text evidence="2">The sequence shown here is derived from an EMBL/GenBank/DDBJ whole genome shotgun (WGS) entry which is preliminary data.</text>
</comment>
<name>A0A9Q1M2L3_9SOLA</name>